<evidence type="ECO:0000313" key="2">
    <source>
        <dbReference type="Proteomes" id="UP000215914"/>
    </source>
</evidence>
<keyword evidence="2" id="KW-1185">Reference proteome</keyword>
<dbReference type="PANTHER" id="PTHR21148">
    <property type="entry name" value="THIOREDOXIN DOMAIN-CONTAINING PROTEIN 9"/>
    <property type="match status" value="1"/>
</dbReference>
<gene>
    <name evidence="1" type="ORF">HanXRQr2_Chr11g0498231</name>
</gene>
<dbReference type="Gene3D" id="3.40.30.10">
    <property type="entry name" value="Glutaredoxin"/>
    <property type="match status" value="1"/>
</dbReference>
<reference evidence="1" key="1">
    <citation type="journal article" date="2017" name="Nature">
        <title>The sunflower genome provides insights into oil metabolism, flowering and Asterid evolution.</title>
        <authorList>
            <person name="Badouin H."/>
            <person name="Gouzy J."/>
            <person name="Grassa C.J."/>
            <person name="Murat F."/>
            <person name="Staton S.E."/>
            <person name="Cottret L."/>
            <person name="Lelandais-Briere C."/>
            <person name="Owens G.L."/>
            <person name="Carrere S."/>
            <person name="Mayjonade B."/>
            <person name="Legrand L."/>
            <person name="Gill N."/>
            <person name="Kane N.C."/>
            <person name="Bowers J.E."/>
            <person name="Hubner S."/>
            <person name="Bellec A."/>
            <person name="Berard A."/>
            <person name="Berges H."/>
            <person name="Blanchet N."/>
            <person name="Boniface M.C."/>
            <person name="Brunel D."/>
            <person name="Catrice O."/>
            <person name="Chaidir N."/>
            <person name="Claudel C."/>
            <person name="Donnadieu C."/>
            <person name="Faraut T."/>
            <person name="Fievet G."/>
            <person name="Helmstetter N."/>
            <person name="King M."/>
            <person name="Knapp S.J."/>
            <person name="Lai Z."/>
            <person name="Le Paslier M.C."/>
            <person name="Lippi Y."/>
            <person name="Lorenzon L."/>
            <person name="Mandel J.R."/>
            <person name="Marage G."/>
            <person name="Marchand G."/>
            <person name="Marquand E."/>
            <person name="Bret-Mestries E."/>
            <person name="Morien E."/>
            <person name="Nambeesan S."/>
            <person name="Nguyen T."/>
            <person name="Pegot-Espagnet P."/>
            <person name="Pouilly N."/>
            <person name="Raftis F."/>
            <person name="Sallet E."/>
            <person name="Schiex T."/>
            <person name="Thomas J."/>
            <person name="Vandecasteele C."/>
            <person name="Vares D."/>
            <person name="Vear F."/>
            <person name="Vautrin S."/>
            <person name="Crespi M."/>
            <person name="Mangin B."/>
            <person name="Burke J.M."/>
            <person name="Salse J."/>
            <person name="Munos S."/>
            <person name="Vincourt P."/>
            <person name="Rieseberg L.H."/>
            <person name="Langlade N.B."/>
        </authorList>
    </citation>
    <scope>NUCLEOTIDE SEQUENCE</scope>
    <source>
        <tissue evidence="1">Leaves</tissue>
    </source>
</reference>
<dbReference type="Proteomes" id="UP000215914">
    <property type="component" value="Unassembled WGS sequence"/>
</dbReference>
<comment type="caution">
    <text evidence="1">The sequence shown here is derived from an EMBL/GenBank/DDBJ whole genome shotgun (WGS) entry which is preliminary data.</text>
</comment>
<organism evidence="1 2">
    <name type="scientific">Helianthus annuus</name>
    <name type="common">Common sunflower</name>
    <dbReference type="NCBI Taxonomy" id="4232"/>
    <lineage>
        <taxon>Eukaryota</taxon>
        <taxon>Viridiplantae</taxon>
        <taxon>Streptophyta</taxon>
        <taxon>Embryophyta</taxon>
        <taxon>Tracheophyta</taxon>
        <taxon>Spermatophyta</taxon>
        <taxon>Magnoliopsida</taxon>
        <taxon>eudicotyledons</taxon>
        <taxon>Gunneridae</taxon>
        <taxon>Pentapetalae</taxon>
        <taxon>asterids</taxon>
        <taxon>campanulids</taxon>
        <taxon>Asterales</taxon>
        <taxon>Asteraceae</taxon>
        <taxon>Asteroideae</taxon>
        <taxon>Heliantheae alliance</taxon>
        <taxon>Heliantheae</taxon>
        <taxon>Helianthus</taxon>
    </lineage>
</organism>
<evidence type="ECO:0000313" key="1">
    <source>
        <dbReference type="EMBL" id="KAF5782628.1"/>
    </source>
</evidence>
<dbReference type="Gramene" id="mRNA:HanXRQr2_Chr11g0498231">
    <property type="protein sequence ID" value="mRNA:HanXRQr2_Chr11g0498231"/>
    <property type="gene ID" value="HanXRQr2_Chr11g0498231"/>
</dbReference>
<dbReference type="AlphaFoldDB" id="A0A9K3HQ39"/>
<proteinExistence type="predicted"/>
<reference evidence="1" key="2">
    <citation type="submission" date="2020-06" db="EMBL/GenBank/DDBJ databases">
        <title>Helianthus annuus Genome sequencing and assembly Release 2.</title>
        <authorList>
            <person name="Gouzy J."/>
            <person name="Langlade N."/>
            <person name="Munos S."/>
        </authorList>
    </citation>
    <scope>NUCLEOTIDE SEQUENCE</scope>
    <source>
        <tissue evidence="1">Leaves</tissue>
    </source>
</reference>
<protein>
    <submittedName>
        <fullName evidence="1">Uncharacterized protein</fullName>
    </submittedName>
</protein>
<accession>A0A9K3HQ39</accession>
<sequence>MIGAWLCRLLRPPERNQREGDVLFEGLILEAEKRQSLTKKGNGEYREITEGDFLGEATNSKKVICHFYHREFYRCK</sequence>
<dbReference type="EMBL" id="MNCJ02000326">
    <property type="protein sequence ID" value="KAF5782628.1"/>
    <property type="molecule type" value="Genomic_DNA"/>
</dbReference>
<name>A0A9K3HQ39_HELAN</name>